<dbReference type="SUPFAM" id="SSF52540">
    <property type="entry name" value="P-loop containing nucleoside triphosphate hydrolases"/>
    <property type="match status" value="1"/>
</dbReference>
<dbReference type="NCBIfam" id="TIGR01581">
    <property type="entry name" value="Mo_ABC_porter"/>
    <property type="match status" value="1"/>
</dbReference>
<keyword evidence="8" id="KW-0067">ATP-binding</keyword>
<proteinExistence type="inferred from homology"/>
<dbReference type="SUPFAM" id="SSF161098">
    <property type="entry name" value="MetI-like"/>
    <property type="match status" value="1"/>
</dbReference>
<dbReference type="PROSITE" id="PS50893">
    <property type="entry name" value="ABC_TRANSPORTER_2"/>
    <property type="match status" value="1"/>
</dbReference>
<keyword evidence="9 11" id="KW-1133">Transmembrane helix</keyword>
<feature type="domain" description="ABC transporter" evidence="12">
    <location>
        <begin position="282"/>
        <end position="500"/>
    </location>
</feature>
<dbReference type="AlphaFoldDB" id="A0A6H2ENR6"/>
<protein>
    <submittedName>
        <fullName evidence="14">Molybdate ABC transporter permease subunit</fullName>
    </submittedName>
</protein>
<dbReference type="Pfam" id="PF00528">
    <property type="entry name" value="BPD_transp_1"/>
    <property type="match status" value="1"/>
</dbReference>
<dbReference type="InterPro" id="IPR035906">
    <property type="entry name" value="MetI-like_sf"/>
</dbReference>
<evidence type="ECO:0000259" key="13">
    <source>
        <dbReference type="PROSITE" id="PS50928"/>
    </source>
</evidence>
<dbReference type="PROSITE" id="PS00211">
    <property type="entry name" value="ABC_TRANSPORTER_1"/>
    <property type="match status" value="1"/>
</dbReference>
<dbReference type="Gene3D" id="1.10.3720.10">
    <property type="entry name" value="MetI-like"/>
    <property type="match status" value="1"/>
</dbReference>
<evidence type="ECO:0000313" key="15">
    <source>
        <dbReference type="Proteomes" id="UP000502298"/>
    </source>
</evidence>
<evidence type="ECO:0000256" key="5">
    <source>
        <dbReference type="ARBA" id="ARBA00022505"/>
    </source>
</evidence>
<dbReference type="PROSITE" id="PS50928">
    <property type="entry name" value="ABC_TM1"/>
    <property type="match status" value="1"/>
</dbReference>
<dbReference type="CDD" id="cd06261">
    <property type="entry name" value="TM_PBP2"/>
    <property type="match status" value="1"/>
</dbReference>
<dbReference type="GO" id="GO:0016887">
    <property type="term" value="F:ATP hydrolysis activity"/>
    <property type="evidence" value="ECO:0007669"/>
    <property type="project" value="InterPro"/>
</dbReference>
<evidence type="ECO:0000256" key="1">
    <source>
        <dbReference type="ARBA" id="ARBA00004651"/>
    </source>
</evidence>
<evidence type="ECO:0000313" key="14">
    <source>
        <dbReference type="EMBL" id="QJC22709.1"/>
    </source>
</evidence>
<dbReference type="EMBL" id="CP050804">
    <property type="protein sequence ID" value="QJC22709.1"/>
    <property type="molecule type" value="Genomic_DNA"/>
</dbReference>
<feature type="transmembrane region" description="Helical" evidence="11">
    <location>
        <begin position="181"/>
        <end position="201"/>
    </location>
</feature>
<name>A0A6H2ENR6_9ACTO</name>
<keyword evidence="15" id="KW-1185">Reference proteome</keyword>
<accession>A0A6H2ENR6</accession>
<feature type="transmembrane region" description="Helical" evidence="11">
    <location>
        <begin position="94"/>
        <end position="115"/>
    </location>
</feature>
<keyword evidence="6 11" id="KW-0812">Transmembrane</keyword>
<feature type="transmembrane region" description="Helical" evidence="11">
    <location>
        <begin position="56"/>
        <end position="82"/>
    </location>
</feature>
<evidence type="ECO:0000256" key="8">
    <source>
        <dbReference type="ARBA" id="ARBA00022840"/>
    </source>
</evidence>
<evidence type="ECO:0000256" key="9">
    <source>
        <dbReference type="ARBA" id="ARBA00022989"/>
    </source>
</evidence>
<evidence type="ECO:0000256" key="10">
    <source>
        <dbReference type="ARBA" id="ARBA00023136"/>
    </source>
</evidence>
<evidence type="ECO:0000256" key="3">
    <source>
        <dbReference type="ARBA" id="ARBA00022448"/>
    </source>
</evidence>
<keyword evidence="10 11" id="KW-0472">Membrane</keyword>
<keyword evidence="4" id="KW-1003">Cell membrane</keyword>
<evidence type="ECO:0000256" key="4">
    <source>
        <dbReference type="ARBA" id="ARBA00022475"/>
    </source>
</evidence>
<dbReference type="KEGG" id="arca:HC352_06430"/>
<dbReference type="InterPro" id="IPR006469">
    <property type="entry name" value="NifC_ABC_porter"/>
</dbReference>
<feature type="transmembrane region" description="Helical" evidence="11">
    <location>
        <begin position="12"/>
        <end position="36"/>
    </location>
</feature>
<dbReference type="NCBIfam" id="TIGR02141">
    <property type="entry name" value="modB_ABC"/>
    <property type="match status" value="1"/>
</dbReference>
<keyword evidence="5" id="KW-0500">Molybdenum</keyword>
<dbReference type="InterPro" id="IPR000515">
    <property type="entry name" value="MetI-like"/>
</dbReference>
<dbReference type="Proteomes" id="UP000502298">
    <property type="component" value="Chromosome"/>
</dbReference>
<evidence type="ECO:0000259" key="12">
    <source>
        <dbReference type="PROSITE" id="PS50893"/>
    </source>
</evidence>
<organism evidence="14 15">
    <name type="scientific">Arcanobacterium buesumense</name>
    <dbReference type="NCBI Taxonomy" id="2722751"/>
    <lineage>
        <taxon>Bacteria</taxon>
        <taxon>Bacillati</taxon>
        <taxon>Actinomycetota</taxon>
        <taxon>Actinomycetes</taxon>
        <taxon>Actinomycetales</taxon>
        <taxon>Actinomycetaceae</taxon>
        <taxon>Arcanobacterium</taxon>
    </lineage>
</organism>
<feature type="domain" description="ABC transmembrane type-1" evidence="13">
    <location>
        <begin position="56"/>
        <end position="256"/>
    </location>
</feature>
<dbReference type="PANTHER" id="PTHR30183">
    <property type="entry name" value="MOLYBDENUM TRANSPORT SYSTEM PERMEASE PROTEIN MODB"/>
    <property type="match status" value="1"/>
</dbReference>
<dbReference type="Gene3D" id="3.40.50.300">
    <property type="entry name" value="P-loop containing nucleotide triphosphate hydrolases"/>
    <property type="match status" value="1"/>
</dbReference>
<evidence type="ECO:0000256" key="6">
    <source>
        <dbReference type="ARBA" id="ARBA00022692"/>
    </source>
</evidence>
<dbReference type="InterPro" id="IPR027417">
    <property type="entry name" value="P-loop_NTPase"/>
</dbReference>
<evidence type="ECO:0000256" key="11">
    <source>
        <dbReference type="RuleBase" id="RU363032"/>
    </source>
</evidence>
<dbReference type="InterPro" id="IPR017871">
    <property type="entry name" value="ABC_transporter-like_CS"/>
</dbReference>
<dbReference type="SMART" id="SM00382">
    <property type="entry name" value="AAA"/>
    <property type="match status" value="1"/>
</dbReference>
<reference evidence="14 15" key="1">
    <citation type="submission" date="2020-03" db="EMBL/GenBank/DDBJ databases">
        <title>Complete genome of Arcanobacterium buesumensis sp. nov. strain 2701.</title>
        <authorList>
            <person name="Borowiak M."/>
            <person name="Alssahen M."/>
            <person name="Laemmler C."/>
            <person name="Malorny B."/>
            <person name="Hassan A."/>
            <person name="Prenger-Berninghoff E."/>
            <person name="Ploetz M."/>
            <person name="Abdulmawjood A."/>
        </authorList>
    </citation>
    <scope>NUCLEOTIDE SEQUENCE [LARGE SCALE GENOMIC DNA]</scope>
    <source>
        <strain evidence="14 15">2701</strain>
    </source>
</reference>
<comment type="subcellular location">
    <subcellularLocation>
        <location evidence="1 11">Cell membrane</location>
        <topology evidence="1 11">Multi-pass membrane protein</topology>
    </subcellularLocation>
</comment>
<feature type="transmembrane region" description="Helical" evidence="11">
    <location>
        <begin position="127"/>
        <end position="152"/>
    </location>
</feature>
<gene>
    <name evidence="14" type="primary">modB</name>
    <name evidence="14" type="ORF">HC352_06430</name>
</gene>
<comment type="similarity">
    <text evidence="2">Belongs to the binding-protein-dependent transport system permease family. CysTW subfamily.</text>
</comment>
<dbReference type="InterPro" id="IPR003439">
    <property type="entry name" value="ABC_transporter-like_ATP-bd"/>
</dbReference>
<sequence>MRQSKTPVHLPYAPWLLIPALLALSFLLIPLCAIFLRTPWLDLPRLISSPEATDALWLSVRTCLISTAITTVLGAPLAFVLARTAQWWGTIMRIIVLLPMVLPPVVAGLALLLTWGRRGLLGQYLELGGWSISFSTIAVIFAQVFVSLPFLVMSFESAVRATGLAYDKTAQSLGASRTVTFFRVTLPILSPGLVSAIALAFSRSLGEFGATITFAGSLQGVTRTMPLQIYLQRELDTDQALALAVVLIALASAMLAVTALSHYYWTLYGRIRSWFVRPHLDFDDEDLLAVPSSGPDITVHAHVQDRDVHIDAHFPGKTITAIMGANGSGKSTLLELIAGSLPPSMGTIEFTTHKPRIVLLRQNPLLFPHLTVLGNVEFGLRSAGMSRKDARQYAKKELALVGMLDYAHRNATELSGGQAQRVAIARAMATSPDVVLLDEPFESLDEATTESLRSSLRIRLCASEVTAVFVTHNLLDAQDLADYLVILRRGHVDRTQKIER</sequence>
<evidence type="ECO:0000256" key="2">
    <source>
        <dbReference type="ARBA" id="ARBA00007069"/>
    </source>
</evidence>
<keyword evidence="7" id="KW-0547">Nucleotide-binding</keyword>
<dbReference type="PANTHER" id="PTHR30183:SF3">
    <property type="entry name" value="MOLYBDENUM TRANSPORT SYSTEM PERMEASE PROTEIN MODB"/>
    <property type="match status" value="1"/>
</dbReference>
<dbReference type="InterPro" id="IPR003593">
    <property type="entry name" value="AAA+_ATPase"/>
</dbReference>
<keyword evidence="3 11" id="KW-0813">Transport</keyword>
<dbReference type="InterPro" id="IPR011867">
    <property type="entry name" value="ModB_ABC"/>
</dbReference>
<dbReference type="GO" id="GO:0015098">
    <property type="term" value="F:molybdate ion transmembrane transporter activity"/>
    <property type="evidence" value="ECO:0007669"/>
    <property type="project" value="InterPro"/>
</dbReference>
<dbReference type="Pfam" id="PF00005">
    <property type="entry name" value="ABC_tran"/>
    <property type="match status" value="1"/>
</dbReference>
<feature type="transmembrane region" description="Helical" evidence="11">
    <location>
        <begin position="240"/>
        <end position="265"/>
    </location>
</feature>
<dbReference type="GO" id="GO:0005524">
    <property type="term" value="F:ATP binding"/>
    <property type="evidence" value="ECO:0007669"/>
    <property type="project" value="UniProtKB-KW"/>
</dbReference>
<dbReference type="GO" id="GO:0005886">
    <property type="term" value="C:plasma membrane"/>
    <property type="evidence" value="ECO:0007669"/>
    <property type="project" value="UniProtKB-SubCell"/>
</dbReference>
<evidence type="ECO:0000256" key="7">
    <source>
        <dbReference type="ARBA" id="ARBA00022741"/>
    </source>
</evidence>